<sequence length="730" mass="82043">MEDDKSPLHAPRPRTKRKGVSPVRCCIGIVVVFGALICVAIGVTCFVLARNAIRDMRDPHKGLFVSNATIHTPDMVRPLIEQDDSFDVVLGIWVREPNAKVDVSTAAEFLEEINSQDNSTTSERPKKAVGFPLEKRNDRIIYEETVFKNIKMNGKTHDKVVEFNLPTDILQDSLLFSSDVRATITVIPHVADLEAMSNYSDWRPSKVKPLQRLSEDFEHKYDQSHSSSNTLKWGALKHIGISSSLVELVSETQCLDMAKKVDWVLPDVEDEWEYFVPNKARANQAVALAMTSKPYLYTRSHVYMIQESRPIPKADFDKRHDQLRRNSCGRNYLPPEISRFNCHRSYGLHGNWETVFTIGPDGSAQDLRYGPFLGVVGQSAGPKHVQNLLPKRAVCVNSSAPVDIPRLPEFVPVKYEVRFSTMSPARLRLLEDFVPAAHINFTATQKEMADAHDVWEQSNGVWGNGMTGARPYTRLVLGTLSDVILPPFILTLGLLYWATRQTAAGISITGATFAILSWVVEVGQVISEMWKYEEIGLLAFQAVGLLWSLFQIWIIARLILPYEMSLGGGLKGAVRRKEPSHRERASRRIDTGPWFLWLGILLAIWGITYYSFIGRFHLVAAAFAHEPPKKPWKTAAGALVDALWSVAIQVQLVHNQKAKTFAGTYHLVAWLSLVQSIGGLLYHLPIIVGRYEVGQGLGLDKVIRLVSELVMVWQGTKFSRVEQNVPEEEE</sequence>
<organism evidence="2 3">
    <name type="scientific">Kockovaella imperatae</name>
    <dbReference type="NCBI Taxonomy" id="4999"/>
    <lineage>
        <taxon>Eukaryota</taxon>
        <taxon>Fungi</taxon>
        <taxon>Dikarya</taxon>
        <taxon>Basidiomycota</taxon>
        <taxon>Agaricomycotina</taxon>
        <taxon>Tremellomycetes</taxon>
        <taxon>Tremellales</taxon>
        <taxon>Cuniculitremaceae</taxon>
        <taxon>Kockovaella</taxon>
    </lineage>
</organism>
<evidence type="ECO:0000313" key="3">
    <source>
        <dbReference type="Proteomes" id="UP000193218"/>
    </source>
</evidence>
<accession>A0A1Y1UTV0</accession>
<reference evidence="2 3" key="1">
    <citation type="submission" date="2017-03" db="EMBL/GenBank/DDBJ databases">
        <title>Widespread Adenine N6-methylation of Active Genes in Fungi.</title>
        <authorList>
            <consortium name="DOE Joint Genome Institute"/>
            <person name="Mondo S.J."/>
            <person name="Dannebaum R.O."/>
            <person name="Kuo R.C."/>
            <person name="Louie K.B."/>
            <person name="Bewick A.J."/>
            <person name="Labutti K."/>
            <person name="Haridas S."/>
            <person name="Kuo A."/>
            <person name="Salamov A."/>
            <person name="Ahrendt S.R."/>
            <person name="Lau R."/>
            <person name="Bowen B.P."/>
            <person name="Lipzen A."/>
            <person name="Sullivan W."/>
            <person name="Andreopoulos W.B."/>
            <person name="Clum A."/>
            <person name="Lindquist E."/>
            <person name="Daum C."/>
            <person name="Northen T.R."/>
            <person name="Ramamoorthy G."/>
            <person name="Schmitz R.J."/>
            <person name="Gryganskyi A."/>
            <person name="Culley D."/>
            <person name="Magnuson J."/>
            <person name="James T.Y."/>
            <person name="O'Malley M.A."/>
            <person name="Stajich J.E."/>
            <person name="Spatafora J.W."/>
            <person name="Visel A."/>
            <person name="Grigoriev I.V."/>
        </authorList>
    </citation>
    <scope>NUCLEOTIDE SEQUENCE [LARGE SCALE GENOMIC DNA]</scope>
    <source>
        <strain evidence="2 3">NRRL Y-17943</strain>
    </source>
</reference>
<comment type="caution">
    <text evidence="2">The sequence shown here is derived from an EMBL/GenBank/DDBJ whole genome shotgun (WGS) entry which is preliminary data.</text>
</comment>
<dbReference type="EMBL" id="NBSH01000001">
    <property type="protein sequence ID" value="ORX40615.1"/>
    <property type="molecule type" value="Genomic_DNA"/>
</dbReference>
<feature type="transmembrane region" description="Helical" evidence="1">
    <location>
        <begin position="27"/>
        <end position="49"/>
    </location>
</feature>
<dbReference type="RefSeq" id="XP_021874294.1">
    <property type="nucleotide sequence ID" value="XM_022017679.1"/>
</dbReference>
<dbReference type="Proteomes" id="UP000193218">
    <property type="component" value="Unassembled WGS sequence"/>
</dbReference>
<dbReference type="AlphaFoldDB" id="A0A1Y1UTV0"/>
<proteinExistence type="predicted"/>
<feature type="transmembrane region" description="Helical" evidence="1">
    <location>
        <begin position="535"/>
        <end position="556"/>
    </location>
</feature>
<dbReference type="OrthoDB" id="2548253at2759"/>
<keyword evidence="1" id="KW-0472">Membrane</keyword>
<feature type="transmembrane region" description="Helical" evidence="1">
    <location>
        <begin position="503"/>
        <end position="523"/>
    </location>
</feature>
<evidence type="ECO:0000313" key="2">
    <source>
        <dbReference type="EMBL" id="ORX40615.1"/>
    </source>
</evidence>
<protein>
    <submittedName>
        <fullName evidence="2">Uncharacterized protein</fullName>
    </submittedName>
</protein>
<gene>
    <name evidence="2" type="ORF">BD324DRAFT_647537</name>
</gene>
<dbReference type="InParanoid" id="A0A1Y1UTV0"/>
<keyword evidence="1" id="KW-1133">Transmembrane helix</keyword>
<feature type="transmembrane region" description="Helical" evidence="1">
    <location>
        <begin position="594"/>
        <end position="613"/>
    </location>
</feature>
<keyword evidence="1" id="KW-0812">Transmembrane</keyword>
<keyword evidence="3" id="KW-1185">Reference proteome</keyword>
<feature type="transmembrane region" description="Helical" evidence="1">
    <location>
        <begin position="475"/>
        <end position="497"/>
    </location>
</feature>
<feature type="transmembrane region" description="Helical" evidence="1">
    <location>
        <begin position="665"/>
        <end position="684"/>
    </location>
</feature>
<evidence type="ECO:0000256" key="1">
    <source>
        <dbReference type="SAM" id="Phobius"/>
    </source>
</evidence>
<dbReference type="GeneID" id="33559488"/>
<name>A0A1Y1UTV0_9TREE</name>